<reference evidence="4 5" key="1">
    <citation type="submission" date="2019-07" db="EMBL/GenBank/DDBJ databases">
        <title>Whole genome shotgun sequence of Pseudonocardia sulfidoxydans NBRC 16205.</title>
        <authorList>
            <person name="Hosoyama A."/>
            <person name="Uohara A."/>
            <person name="Ohji S."/>
            <person name="Ichikawa N."/>
        </authorList>
    </citation>
    <scope>NUCLEOTIDE SEQUENCE [LARGE SCALE GENOMIC DNA]</scope>
    <source>
        <strain evidence="4 5">NBRC 16205</strain>
    </source>
</reference>
<keyword evidence="2" id="KW-0645">Protease</keyword>
<dbReference type="Pfam" id="PF00326">
    <property type="entry name" value="Peptidase_S9"/>
    <property type="match status" value="1"/>
</dbReference>
<dbReference type="PRINTS" id="PR00862">
    <property type="entry name" value="PROLIGOPTASE"/>
</dbReference>
<name>A0A511DKV6_9PSEU</name>
<dbReference type="RefSeq" id="WP_147111644.1">
    <property type="nucleotide sequence ID" value="NZ_BJVJ01000054.1"/>
</dbReference>
<dbReference type="InterPro" id="IPR001375">
    <property type="entry name" value="Peptidase_S9_cat"/>
</dbReference>
<comment type="caution">
    <text evidence="4">The sequence shown here is derived from an EMBL/GenBank/DDBJ whole genome shotgun (WGS) entry which is preliminary data.</text>
</comment>
<evidence type="ECO:0000313" key="5">
    <source>
        <dbReference type="Proteomes" id="UP000321685"/>
    </source>
</evidence>
<protein>
    <submittedName>
        <fullName evidence="4">Peptidase S9</fullName>
    </submittedName>
</protein>
<dbReference type="InterPro" id="IPR002470">
    <property type="entry name" value="Peptidase_S9A"/>
</dbReference>
<accession>A0A511DKV6</accession>
<evidence type="ECO:0000256" key="2">
    <source>
        <dbReference type="ARBA" id="ARBA00022825"/>
    </source>
</evidence>
<dbReference type="Gene3D" id="2.120.10.30">
    <property type="entry name" value="TolB, C-terminal domain"/>
    <property type="match status" value="1"/>
</dbReference>
<dbReference type="Gene3D" id="3.40.50.1820">
    <property type="entry name" value="alpha/beta hydrolase"/>
    <property type="match status" value="1"/>
</dbReference>
<dbReference type="InterPro" id="IPR011659">
    <property type="entry name" value="WD40"/>
</dbReference>
<dbReference type="SUPFAM" id="SSF82171">
    <property type="entry name" value="DPP6 N-terminal domain-like"/>
    <property type="match status" value="1"/>
</dbReference>
<evidence type="ECO:0000256" key="1">
    <source>
        <dbReference type="ARBA" id="ARBA00022801"/>
    </source>
</evidence>
<dbReference type="PANTHER" id="PTHR42776:SF27">
    <property type="entry name" value="DIPEPTIDYL PEPTIDASE FAMILY MEMBER 6"/>
    <property type="match status" value="1"/>
</dbReference>
<dbReference type="InterPro" id="IPR029058">
    <property type="entry name" value="AB_hydrolase_fold"/>
</dbReference>
<dbReference type="PANTHER" id="PTHR42776">
    <property type="entry name" value="SERINE PEPTIDASE S9 FAMILY MEMBER"/>
    <property type="match status" value="1"/>
</dbReference>
<keyword evidence="2" id="KW-0720">Serine protease</keyword>
<proteinExistence type="predicted"/>
<gene>
    <name evidence="4" type="ORF">PSU4_43900</name>
</gene>
<dbReference type="Proteomes" id="UP000321685">
    <property type="component" value="Unassembled WGS sequence"/>
</dbReference>
<sequence length="629" mass="65837">MTLADRRLDRLVADAGPAADVLRAVSYRSPRPGPDGRLLAWVSDRDGRPRLYVGALVDGSVVEPPGFVPTDLDDPDLPPADVGGVAWSPDGSWLACQLAPGGGERTRVLLVSPDGSRRHEIAPGAAAVVLGSWSPSGSHLGVTVYGEGRGEGQACLVDLRDGTSTVLASGPAAVVCAVSGDGHRVVVRHGRRGDRHLELVDLRTGVRAELVPGGATVAEARFGVTGGMVYLHTDADRDRPALLAVPLHAGRPGIASPVAERSHDDLDLVALDPAGARAVLVWNVDGRSEAEMLDLRSGMLSPLPDPAGDVVTDAAFTRDGRGLVLASEGPTVAPHLSLVPLVDGLPGTEAEAVLPPGADDAPDDDVLVSPTLHEFRADDGLTLTGWLFRPRGTPGPTPTLVWLHGGPEAQERPVFQPLFQALAAAGVAVFAPNVRGSAGFGRAFSRADDVHLRFAAIDDVRAVVGFLSRSGLADPARIGVAGRSYGGYLTLAALVRHPDLFGVGVDVCGMADLHAFYAGTEPWIAEAATSKYGDPGADADLLRQLSPIHRIDRLVAPLLVVHGRHDTNVPVSEPERVVAALRERGVPHSYLVFDDEGHEVHDLGNRAVFVREVVGWVGGHLIGASTRTA</sequence>
<dbReference type="SUPFAM" id="SSF53474">
    <property type="entry name" value="alpha/beta-Hydrolases"/>
    <property type="match status" value="1"/>
</dbReference>
<dbReference type="GO" id="GO:0006508">
    <property type="term" value="P:proteolysis"/>
    <property type="evidence" value="ECO:0007669"/>
    <property type="project" value="InterPro"/>
</dbReference>
<dbReference type="Pfam" id="PF07676">
    <property type="entry name" value="PD40"/>
    <property type="match status" value="1"/>
</dbReference>
<feature type="domain" description="Peptidase S9 prolyl oligopeptidase catalytic" evidence="3">
    <location>
        <begin position="418"/>
        <end position="620"/>
    </location>
</feature>
<dbReference type="InterPro" id="IPR011042">
    <property type="entry name" value="6-blade_b-propeller_TolB-like"/>
</dbReference>
<evidence type="ECO:0000259" key="3">
    <source>
        <dbReference type="Pfam" id="PF00326"/>
    </source>
</evidence>
<evidence type="ECO:0000313" key="4">
    <source>
        <dbReference type="EMBL" id="GEL25436.1"/>
    </source>
</evidence>
<keyword evidence="1" id="KW-0378">Hydrolase</keyword>
<keyword evidence="5" id="KW-1185">Reference proteome</keyword>
<dbReference type="GO" id="GO:0004252">
    <property type="term" value="F:serine-type endopeptidase activity"/>
    <property type="evidence" value="ECO:0007669"/>
    <property type="project" value="InterPro"/>
</dbReference>
<dbReference type="EMBL" id="BJVJ01000054">
    <property type="protein sequence ID" value="GEL25436.1"/>
    <property type="molecule type" value="Genomic_DNA"/>
</dbReference>
<dbReference type="OrthoDB" id="128799at2"/>
<dbReference type="AlphaFoldDB" id="A0A511DKV6"/>
<organism evidence="4 5">
    <name type="scientific">Pseudonocardia sulfidoxydans NBRC 16205</name>
    <dbReference type="NCBI Taxonomy" id="1223511"/>
    <lineage>
        <taxon>Bacteria</taxon>
        <taxon>Bacillati</taxon>
        <taxon>Actinomycetota</taxon>
        <taxon>Actinomycetes</taxon>
        <taxon>Pseudonocardiales</taxon>
        <taxon>Pseudonocardiaceae</taxon>
        <taxon>Pseudonocardia</taxon>
    </lineage>
</organism>